<dbReference type="SUPFAM" id="SSF55729">
    <property type="entry name" value="Acyl-CoA N-acyltransferases (Nat)"/>
    <property type="match status" value="2"/>
</dbReference>
<dbReference type="RefSeq" id="WP_377358328.1">
    <property type="nucleotide sequence ID" value="NZ_JBHTCM010000010.1"/>
</dbReference>
<evidence type="ECO:0000313" key="8">
    <source>
        <dbReference type="EMBL" id="MFC7333317.1"/>
    </source>
</evidence>
<keyword evidence="5" id="KW-0012">Acyltransferase</keyword>
<evidence type="ECO:0000259" key="7">
    <source>
        <dbReference type="Pfam" id="PF13480"/>
    </source>
</evidence>
<dbReference type="Proteomes" id="UP001596456">
    <property type="component" value="Unassembled WGS sequence"/>
</dbReference>
<comment type="caution">
    <text evidence="8">The sequence shown here is derived from an EMBL/GenBank/DDBJ whole genome shotgun (WGS) entry which is preliminary data.</text>
</comment>
<name>A0ABW2KVX2_9PROT</name>
<evidence type="ECO:0000256" key="2">
    <source>
        <dbReference type="ARBA" id="ARBA00022679"/>
    </source>
</evidence>
<keyword evidence="2" id="KW-0808">Transferase</keyword>
<keyword evidence="3" id="KW-0133">Cell shape</keyword>
<dbReference type="PANTHER" id="PTHR36174:SF1">
    <property type="entry name" value="LIPID II:GLYCINE GLYCYLTRANSFERASE"/>
    <property type="match status" value="1"/>
</dbReference>
<evidence type="ECO:0000256" key="1">
    <source>
        <dbReference type="ARBA" id="ARBA00009943"/>
    </source>
</evidence>
<evidence type="ECO:0000256" key="6">
    <source>
        <dbReference type="ARBA" id="ARBA00023316"/>
    </source>
</evidence>
<evidence type="ECO:0000256" key="3">
    <source>
        <dbReference type="ARBA" id="ARBA00022960"/>
    </source>
</evidence>
<evidence type="ECO:0000256" key="5">
    <source>
        <dbReference type="ARBA" id="ARBA00023315"/>
    </source>
</evidence>
<dbReference type="Pfam" id="PF13480">
    <property type="entry name" value="Acetyltransf_6"/>
    <property type="match status" value="1"/>
</dbReference>
<dbReference type="InterPro" id="IPR003447">
    <property type="entry name" value="FEMABX"/>
</dbReference>
<organism evidence="8 9">
    <name type="scientific">Rhodocista pekingensis</name>
    <dbReference type="NCBI Taxonomy" id="201185"/>
    <lineage>
        <taxon>Bacteria</taxon>
        <taxon>Pseudomonadati</taxon>
        <taxon>Pseudomonadota</taxon>
        <taxon>Alphaproteobacteria</taxon>
        <taxon>Rhodospirillales</taxon>
        <taxon>Azospirillaceae</taxon>
        <taxon>Rhodocista</taxon>
    </lineage>
</organism>
<keyword evidence="4" id="KW-0573">Peptidoglycan synthesis</keyword>
<sequence>MGSDTLPTLRILWDVGRISEWYSALAEVPCSTLTQCFGYAQAMATVEKWKPRLGLIELADRPVGLVVVMEKRMMGLVRVVRVHRGPLIRPEAAKPAVVAQVLKLLREAYPSGPTRWTAIVPELPATEENAAILRWAGFRRMDGPGYRTLWLDLTQDEATLRRRMAQPWRNALNKAERSGLTVEVDRTGALLPWLLEEYARDKAAKGYRGASAPLLTRMRTGMHKDGDVLILRALLDGAPVTGILVFGHGRAATYQVGWNGPEGRRRNANNLLLWRAVQELKAQGRLRFDLGGILPDQAPGVTAFKRGLGGEEVELVGAWA</sequence>
<evidence type="ECO:0000313" key="9">
    <source>
        <dbReference type="Proteomes" id="UP001596456"/>
    </source>
</evidence>
<reference evidence="9" key="1">
    <citation type="journal article" date="2019" name="Int. J. Syst. Evol. Microbiol.">
        <title>The Global Catalogue of Microorganisms (GCM) 10K type strain sequencing project: providing services to taxonomists for standard genome sequencing and annotation.</title>
        <authorList>
            <consortium name="The Broad Institute Genomics Platform"/>
            <consortium name="The Broad Institute Genome Sequencing Center for Infectious Disease"/>
            <person name="Wu L."/>
            <person name="Ma J."/>
        </authorList>
    </citation>
    <scope>NUCLEOTIDE SEQUENCE [LARGE SCALE GENOMIC DNA]</scope>
    <source>
        <strain evidence="9">CGMCC 1.16275</strain>
    </source>
</reference>
<dbReference type="EMBL" id="JBHTCM010000010">
    <property type="protein sequence ID" value="MFC7333317.1"/>
    <property type="molecule type" value="Genomic_DNA"/>
</dbReference>
<keyword evidence="6" id="KW-0961">Cell wall biogenesis/degradation</keyword>
<evidence type="ECO:0000256" key="4">
    <source>
        <dbReference type="ARBA" id="ARBA00022984"/>
    </source>
</evidence>
<dbReference type="PANTHER" id="PTHR36174">
    <property type="entry name" value="LIPID II:GLYCINE GLYCYLTRANSFERASE"/>
    <property type="match status" value="1"/>
</dbReference>
<dbReference type="PROSITE" id="PS51191">
    <property type="entry name" value="FEMABX"/>
    <property type="match status" value="1"/>
</dbReference>
<keyword evidence="9" id="KW-1185">Reference proteome</keyword>
<dbReference type="InterPro" id="IPR050644">
    <property type="entry name" value="PG_Glycine_Bridge_Synth"/>
</dbReference>
<gene>
    <name evidence="8" type="ORF">ACFQPS_09105</name>
</gene>
<comment type="similarity">
    <text evidence="1">Belongs to the FemABX family.</text>
</comment>
<accession>A0ABW2KVX2</accession>
<dbReference type="InterPro" id="IPR016181">
    <property type="entry name" value="Acyl_CoA_acyltransferase"/>
</dbReference>
<feature type="domain" description="BioF2-like acetyltransferase" evidence="7">
    <location>
        <begin position="168"/>
        <end position="306"/>
    </location>
</feature>
<protein>
    <submittedName>
        <fullName evidence="8">Lipid II:glycine glycyltransferase FemX</fullName>
    </submittedName>
</protein>
<dbReference type="Gene3D" id="3.40.630.30">
    <property type="match status" value="2"/>
</dbReference>
<proteinExistence type="inferred from homology"/>
<dbReference type="InterPro" id="IPR038740">
    <property type="entry name" value="BioF2-like_GNAT_dom"/>
</dbReference>